<protein>
    <submittedName>
        <fullName evidence="4">Gfo/Idh/MocA family oxidoreductase</fullName>
    </submittedName>
</protein>
<evidence type="ECO:0000259" key="2">
    <source>
        <dbReference type="Pfam" id="PF01408"/>
    </source>
</evidence>
<dbReference type="GO" id="GO:0000166">
    <property type="term" value="F:nucleotide binding"/>
    <property type="evidence" value="ECO:0007669"/>
    <property type="project" value="InterPro"/>
</dbReference>
<organism evidence="4 5">
    <name type="scientific">Haloarcula nitratireducens</name>
    <dbReference type="NCBI Taxonomy" id="2487749"/>
    <lineage>
        <taxon>Archaea</taxon>
        <taxon>Methanobacteriati</taxon>
        <taxon>Methanobacteriota</taxon>
        <taxon>Stenosarchaea group</taxon>
        <taxon>Halobacteria</taxon>
        <taxon>Halobacteriales</taxon>
        <taxon>Haloarculaceae</taxon>
        <taxon>Haloarcula</taxon>
    </lineage>
</organism>
<dbReference type="InterPro" id="IPR036291">
    <property type="entry name" value="NAD(P)-bd_dom_sf"/>
</dbReference>
<dbReference type="InterPro" id="IPR050463">
    <property type="entry name" value="Gfo/Idh/MocA_oxidrdct_glycsds"/>
</dbReference>
<dbReference type="InterPro" id="IPR055170">
    <property type="entry name" value="GFO_IDH_MocA-like_dom"/>
</dbReference>
<keyword evidence="5" id="KW-1185">Reference proteome</keyword>
<dbReference type="GO" id="GO:0016491">
    <property type="term" value="F:oxidoreductase activity"/>
    <property type="evidence" value="ECO:0007669"/>
    <property type="project" value="UniProtKB-KW"/>
</dbReference>
<dbReference type="SUPFAM" id="SSF51735">
    <property type="entry name" value="NAD(P)-binding Rossmann-fold domains"/>
    <property type="match status" value="1"/>
</dbReference>
<accession>A0AAW4PCS7</accession>
<dbReference type="Gene3D" id="3.40.50.720">
    <property type="entry name" value="NAD(P)-binding Rossmann-like Domain"/>
    <property type="match status" value="1"/>
</dbReference>
<evidence type="ECO:0000256" key="1">
    <source>
        <dbReference type="ARBA" id="ARBA00023002"/>
    </source>
</evidence>
<dbReference type="AlphaFoldDB" id="A0AAW4PCS7"/>
<dbReference type="EMBL" id="RKLT01000003">
    <property type="protein sequence ID" value="MBX0295480.1"/>
    <property type="molecule type" value="Genomic_DNA"/>
</dbReference>
<dbReference type="SUPFAM" id="SSF55347">
    <property type="entry name" value="Glyceraldehyde-3-phosphate dehydrogenase-like, C-terminal domain"/>
    <property type="match status" value="1"/>
</dbReference>
<feature type="domain" description="GFO/IDH/MocA-like oxidoreductase" evidence="3">
    <location>
        <begin position="141"/>
        <end position="273"/>
    </location>
</feature>
<dbReference type="Proteomes" id="UP001430455">
    <property type="component" value="Unassembled WGS sequence"/>
</dbReference>
<evidence type="ECO:0000259" key="3">
    <source>
        <dbReference type="Pfam" id="PF22725"/>
    </source>
</evidence>
<dbReference type="InterPro" id="IPR000683">
    <property type="entry name" value="Gfo/Idh/MocA-like_OxRdtase_N"/>
</dbReference>
<dbReference type="Pfam" id="PF01408">
    <property type="entry name" value="GFO_IDH_MocA"/>
    <property type="match status" value="1"/>
</dbReference>
<dbReference type="RefSeq" id="WP_220580115.1">
    <property type="nucleotide sequence ID" value="NZ_RKLT01000003.1"/>
</dbReference>
<reference evidence="4 5" key="1">
    <citation type="submission" date="2021-06" db="EMBL/GenBank/DDBJ databases">
        <title>Halomicroarcula sp. a new haloarchaeum isolated from saline soil.</title>
        <authorList>
            <person name="Duran-Viseras A."/>
            <person name="Sanchez-Porro C."/>
            <person name="Ventosa A."/>
        </authorList>
    </citation>
    <scope>NUCLEOTIDE SEQUENCE [LARGE SCALE GENOMIC DNA]</scope>
    <source>
        <strain evidence="4 5">F27</strain>
    </source>
</reference>
<sequence>MSNATDSVRLGVVGLGFMGQTHATNARDLGHEVVAGADVVAETREEFARSYDATTYEDFEEMYRTESLDAVAVSTPNSFHEAAVVAALSHGYDALCEKPLADDLAAAERMAEAAHDSDGFCMVNFHNRIMPAVEVFKGYQEEGKFGDVTAIQANYVRSRGIPGVGSWFTNEELSGGGAVIDIGVHAIDLALYLMGYPAVEEVSAVTRTEFGEKDEYVDPDDWYEATDEAVFDVEDSATAMIRCAGDRTITLEVAWAANQTETREFVVRGTDAGARLELGGEELALFDAGRQGTDHLVESQVVDASLDHTGWTGSDKLFLDAVARGQAPERNTIDQALTVQRVIDAIYRSGESGTVAVVGEDDDAGSGERTE</sequence>
<dbReference type="Gene3D" id="3.30.360.10">
    <property type="entry name" value="Dihydrodipicolinate Reductase, domain 2"/>
    <property type="match status" value="1"/>
</dbReference>
<keyword evidence="1" id="KW-0560">Oxidoreductase</keyword>
<evidence type="ECO:0000313" key="4">
    <source>
        <dbReference type="EMBL" id="MBX0295480.1"/>
    </source>
</evidence>
<gene>
    <name evidence="4" type="ORF">EGH23_11380</name>
</gene>
<dbReference type="Pfam" id="PF22725">
    <property type="entry name" value="GFO_IDH_MocA_C3"/>
    <property type="match status" value="1"/>
</dbReference>
<dbReference type="PANTHER" id="PTHR43818:SF11">
    <property type="entry name" value="BCDNA.GH03377"/>
    <property type="match status" value="1"/>
</dbReference>
<dbReference type="PANTHER" id="PTHR43818">
    <property type="entry name" value="BCDNA.GH03377"/>
    <property type="match status" value="1"/>
</dbReference>
<name>A0AAW4PCS7_9EURY</name>
<evidence type="ECO:0000313" key="5">
    <source>
        <dbReference type="Proteomes" id="UP001430455"/>
    </source>
</evidence>
<feature type="domain" description="Gfo/Idh/MocA-like oxidoreductase N-terminal" evidence="2">
    <location>
        <begin position="9"/>
        <end position="125"/>
    </location>
</feature>
<proteinExistence type="predicted"/>
<comment type="caution">
    <text evidence="4">The sequence shown here is derived from an EMBL/GenBank/DDBJ whole genome shotgun (WGS) entry which is preliminary data.</text>
</comment>